<keyword evidence="2" id="KW-1133">Transmembrane helix</keyword>
<comment type="caution">
    <text evidence="3">The sequence shown here is derived from an EMBL/GenBank/DDBJ whole genome shotgun (WGS) entry which is preliminary data.</text>
</comment>
<keyword evidence="2" id="KW-0812">Transmembrane</keyword>
<reference evidence="3 4" key="1">
    <citation type="submission" date="2020-07" db="EMBL/GenBank/DDBJ databases">
        <title>Sequencing the genomes of 1000 actinobacteria strains.</title>
        <authorList>
            <person name="Klenk H.-P."/>
        </authorList>
    </citation>
    <scope>NUCLEOTIDE SEQUENCE [LARGE SCALE GENOMIC DNA]</scope>
    <source>
        <strain evidence="3 4">DSM 19082</strain>
    </source>
</reference>
<dbReference type="RefSeq" id="WP_179725912.1">
    <property type="nucleotide sequence ID" value="NZ_BAABEF010000001.1"/>
</dbReference>
<dbReference type="AlphaFoldDB" id="A0A852RGC1"/>
<feature type="transmembrane region" description="Helical" evidence="2">
    <location>
        <begin position="6"/>
        <end position="27"/>
    </location>
</feature>
<organism evidence="3 4">
    <name type="scientific">Nocardioides kongjuensis</name>
    <dbReference type="NCBI Taxonomy" id="349522"/>
    <lineage>
        <taxon>Bacteria</taxon>
        <taxon>Bacillati</taxon>
        <taxon>Actinomycetota</taxon>
        <taxon>Actinomycetes</taxon>
        <taxon>Propionibacteriales</taxon>
        <taxon>Nocardioidaceae</taxon>
        <taxon>Nocardioides</taxon>
    </lineage>
</organism>
<evidence type="ECO:0000313" key="4">
    <source>
        <dbReference type="Proteomes" id="UP000582231"/>
    </source>
</evidence>
<gene>
    <name evidence="3" type="ORF">BJ958_001095</name>
</gene>
<keyword evidence="1" id="KW-0175">Coiled coil</keyword>
<keyword evidence="4" id="KW-1185">Reference proteome</keyword>
<proteinExistence type="predicted"/>
<evidence type="ECO:0000256" key="1">
    <source>
        <dbReference type="SAM" id="Coils"/>
    </source>
</evidence>
<protein>
    <submittedName>
        <fullName evidence="3">Uncharacterized protein</fullName>
    </submittedName>
</protein>
<dbReference type="Proteomes" id="UP000582231">
    <property type="component" value="Unassembled WGS sequence"/>
</dbReference>
<keyword evidence="2" id="KW-0472">Membrane</keyword>
<name>A0A852RGC1_9ACTN</name>
<dbReference type="EMBL" id="JACCBF010000001">
    <property type="protein sequence ID" value="NYD29549.1"/>
    <property type="molecule type" value="Genomic_DNA"/>
</dbReference>
<evidence type="ECO:0000256" key="2">
    <source>
        <dbReference type="SAM" id="Phobius"/>
    </source>
</evidence>
<accession>A0A852RGC1</accession>
<evidence type="ECO:0000313" key="3">
    <source>
        <dbReference type="EMBL" id="NYD29549.1"/>
    </source>
</evidence>
<feature type="coiled-coil region" evidence="1">
    <location>
        <begin position="44"/>
        <end position="71"/>
    </location>
</feature>
<sequence length="184" mass="20573">MTSDLAVPTWLVVVTLVAVAALVVAAYRLSRSVRQARSHTEALLAAAAHDADALREQLAAIEAELQARQEVALRRERTPVAVVDDREYVITDLGQEHGPRVPARVVPAPMFADIVLRESVIKTAALAAGLRRALSPEVRNRIRFEMRREVKRSRKERRLMLKAARRDLESRQRASLRADLEVSS</sequence>